<evidence type="ECO:0000313" key="3">
    <source>
        <dbReference type="Proteomes" id="UP001177140"/>
    </source>
</evidence>
<feature type="non-terminal residue" evidence="2">
    <location>
        <position position="1"/>
    </location>
</feature>
<dbReference type="EMBL" id="JAJJMA010075209">
    <property type="protein sequence ID" value="MCL7028061.1"/>
    <property type="molecule type" value="Genomic_DNA"/>
</dbReference>
<name>A0AA41S3N9_PAPNU</name>
<evidence type="ECO:0000256" key="1">
    <source>
        <dbReference type="SAM" id="Phobius"/>
    </source>
</evidence>
<keyword evidence="3" id="KW-1185">Reference proteome</keyword>
<dbReference type="SUPFAM" id="SSF48403">
    <property type="entry name" value="Ankyrin repeat"/>
    <property type="match status" value="1"/>
</dbReference>
<dbReference type="PANTHER" id="PTHR46224">
    <property type="entry name" value="ANKYRIN REPEAT FAMILY PROTEIN"/>
    <property type="match status" value="1"/>
</dbReference>
<dbReference type="SMART" id="SM00248">
    <property type="entry name" value="ANK"/>
    <property type="match status" value="2"/>
</dbReference>
<organism evidence="2 3">
    <name type="scientific">Papaver nudicaule</name>
    <name type="common">Iceland poppy</name>
    <dbReference type="NCBI Taxonomy" id="74823"/>
    <lineage>
        <taxon>Eukaryota</taxon>
        <taxon>Viridiplantae</taxon>
        <taxon>Streptophyta</taxon>
        <taxon>Embryophyta</taxon>
        <taxon>Tracheophyta</taxon>
        <taxon>Spermatophyta</taxon>
        <taxon>Magnoliopsida</taxon>
        <taxon>Ranunculales</taxon>
        <taxon>Papaveraceae</taxon>
        <taxon>Papaveroideae</taxon>
        <taxon>Papaver</taxon>
    </lineage>
</organism>
<feature type="non-terminal residue" evidence="2">
    <location>
        <position position="89"/>
    </location>
</feature>
<dbReference type="AlphaFoldDB" id="A0AA41S3N9"/>
<evidence type="ECO:0000313" key="2">
    <source>
        <dbReference type="EMBL" id="MCL7028061.1"/>
    </source>
</evidence>
<keyword evidence="1" id="KW-0472">Membrane</keyword>
<keyword evidence="1" id="KW-1133">Transmembrane helix</keyword>
<accession>A0AA41S3N9</accession>
<protein>
    <submittedName>
        <fullName evidence="2">Uncharacterized protein</fullName>
    </submittedName>
</protein>
<reference evidence="2" key="1">
    <citation type="submission" date="2022-03" db="EMBL/GenBank/DDBJ databases">
        <title>A functionally conserved STORR gene fusion in Papaver species that diverged 16.8 million years ago.</title>
        <authorList>
            <person name="Catania T."/>
        </authorList>
    </citation>
    <scope>NUCLEOTIDE SEQUENCE</scope>
    <source>
        <strain evidence="2">S-191538</strain>
    </source>
</reference>
<keyword evidence="1" id="KW-0812">Transmembrane</keyword>
<dbReference type="Gene3D" id="1.25.40.20">
    <property type="entry name" value="Ankyrin repeat-containing domain"/>
    <property type="match status" value="1"/>
</dbReference>
<sequence length="89" mass="9178">DTSFLSMQPNLFCSHLFTPLTASILSGLPQSVRCVKLLLEAGADPNSGTHDFPPLIAAVAVAVASAVEGLTTILKLLMQAGANPDVTNS</sequence>
<dbReference type="InterPro" id="IPR002110">
    <property type="entry name" value="Ankyrin_rpt"/>
</dbReference>
<comment type="caution">
    <text evidence="2">The sequence shown here is derived from an EMBL/GenBank/DDBJ whole genome shotgun (WGS) entry which is preliminary data.</text>
</comment>
<dbReference type="PANTHER" id="PTHR46224:SF67">
    <property type="entry name" value="HSP70-HSP90 ORGANIZING PROTEIN 3-LIKE"/>
    <property type="match status" value="1"/>
</dbReference>
<dbReference type="Proteomes" id="UP001177140">
    <property type="component" value="Unassembled WGS sequence"/>
</dbReference>
<dbReference type="InterPro" id="IPR036770">
    <property type="entry name" value="Ankyrin_rpt-contain_sf"/>
</dbReference>
<dbReference type="InterPro" id="IPR051616">
    <property type="entry name" value="Cul2-RING_E3_ligase_SR"/>
</dbReference>
<proteinExistence type="predicted"/>
<feature type="transmembrane region" description="Helical" evidence="1">
    <location>
        <begin position="55"/>
        <end position="74"/>
    </location>
</feature>
<dbReference type="Pfam" id="PF00023">
    <property type="entry name" value="Ank"/>
    <property type="match status" value="1"/>
</dbReference>
<gene>
    <name evidence="2" type="ORF">MKW94_027743</name>
</gene>